<evidence type="ECO:0000313" key="5">
    <source>
        <dbReference type="EMBL" id="OHT02153.1"/>
    </source>
</evidence>
<proteinExistence type="inferred from homology"/>
<dbReference type="InterPro" id="IPR019819">
    <property type="entry name" value="Carboxylesterase_B_CS"/>
</dbReference>
<accession>A0A1J4JSR4</accession>
<dbReference type="GO" id="GO:0016787">
    <property type="term" value="F:hydrolase activity"/>
    <property type="evidence" value="ECO:0007669"/>
    <property type="project" value="UniProtKB-KW"/>
</dbReference>
<organism evidence="5 6">
    <name type="scientific">Tritrichomonas foetus</name>
    <dbReference type="NCBI Taxonomy" id="1144522"/>
    <lineage>
        <taxon>Eukaryota</taxon>
        <taxon>Metamonada</taxon>
        <taxon>Parabasalia</taxon>
        <taxon>Tritrichomonadida</taxon>
        <taxon>Tritrichomonadidae</taxon>
        <taxon>Tritrichomonas</taxon>
    </lineage>
</organism>
<dbReference type="PANTHER" id="PTHR11559">
    <property type="entry name" value="CARBOXYLESTERASE"/>
    <property type="match status" value="1"/>
</dbReference>
<dbReference type="InterPro" id="IPR050309">
    <property type="entry name" value="Type-B_Carboxylest/Lipase"/>
</dbReference>
<comment type="similarity">
    <text evidence="1 3">Belongs to the type-B carboxylesterase/lipase family.</text>
</comment>
<dbReference type="Proteomes" id="UP000179807">
    <property type="component" value="Unassembled WGS sequence"/>
</dbReference>
<evidence type="ECO:0000313" key="6">
    <source>
        <dbReference type="Proteomes" id="UP000179807"/>
    </source>
</evidence>
<dbReference type="RefSeq" id="XP_068355289.1">
    <property type="nucleotide sequence ID" value="XM_068507585.1"/>
</dbReference>
<evidence type="ECO:0000256" key="1">
    <source>
        <dbReference type="ARBA" id="ARBA00005964"/>
    </source>
</evidence>
<dbReference type="ESTHER" id="9euka-a0a1j4jsr4">
    <property type="family name" value="Carb_B_Root"/>
</dbReference>
<dbReference type="PROSITE" id="PS00941">
    <property type="entry name" value="CARBOXYLESTERASE_B_2"/>
    <property type="match status" value="1"/>
</dbReference>
<dbReference type="InterPro" id="IPR002018">
    <property type="entry name" value="CarbesteraseB"/>
</dbReference>
<dbReference type="EC" id="3.1.1.-" evidence="3"/>
<dbReference type="InterPro" id="IPR029058">
    <property type="entry name" value="AB_hydrolase_fold"/>
</dbReference>
<evidence type="ECO:0000259" key="4">
    <source>
        <dbReference type="Pfam" id="PF00135"/>
    </source>
</evidence>
<feature type="domain" description="Carboxylesterase type B" evidence="4">
    <location>
        <begin position="337"/>
        <end position="436"/>
    </location>
</feature>
<evidence type="ECO:0000256" key="3">
    <source>
        <dbReference type="RuleBase" id="RU361235"/>
    </source>
</evidence>
<dbReference type="OrthoDB" id="19653at2759"/>
<keyword evidence="2 3" id="KW-0378">Hydrolase</keyword>
<dbReference type="GeneID" id="94842289"/>
<dbReference type="AlphaFoldDB" id="A0A1J4JSR4"/>
<dbReference type="InterPro" id="IPR019826">
    <property type="entry name" value="Carboxylesterase_B_AS"/>
</dbReference>
<comment type="caution">
    <text evidence="5">The sequence shown here is derived from an EMBL/GenBank/DDBJ whole genome shotgun (WGS) entry which is preliminary data.</text>
</comment>
<name>A0A1J4JSR4_9EUKA</name>
<reference evidence="5" key="1">
    <citation type="submission" date="2016-10" db="EMBL/GenBank/DDBJ databases">
        <authorList>
            <person name="Benchimol M."/>
            <person name="Almeida L.G."/>
            <person name="Vasconcelos A.T."/>
            <person name="Perreira-Neves A."/>
            <person name="Rosa I.A."/>
            <person name="Tasca T."/>
            <person name="Bogo M.R."/>
            <person name="de Souza W."/>
        </authorList>
    </citation>
    <scope>NUCLEOTIDE SEQUENCE [LARGE SCALE GENOMIC DNA]</scope>
    <source>
        <strain evidence="5">K</strain>
    </source>
</reference>
<dbReference type="VEuPathDB" id="TrichDB:TRFO_30858"/>
<sequence>MQFPVEGGLISGVPGEHPNTTVFKGVPYAAPPIGELRWKPPQPVIPWDGVRKCNKYSTICPQPFQPDDGFYRKEFYDSPDPETSEDCLYLNIWAPTDHLQDHNKTKAKLPVAIYIHGGSFDHGWGYEKEFDGEALTQHGVIFIAFNYRVNIFGFLTHPILLENEATSKSGVAGVLDAICCVKWVYNNIEVFGGDKNNISLFGQSAGSILTTCLSMTTETKGIIKNIILQSGITHEVDSINLLSQEESSNFGAKLLEPFNVKSIEDMYKISTKELIERFIEFDKTQKGVFLCPSIDGNVLVSDISSAENNGSIHPMNIIIGFNSNDIYMDEFSKSAKSLSHVLTKQGKKIYVYYFNHDIPGDDKPGGFHSAELWYMFGTYKKCWRPFDKNDADLSEKMVKYWSNFFRTGSPNSEGLFEWPCVTVDKYQRLELSNEMKLIE</sequence>
<evidence type="ECO:0000256" key="2">
    <source>
        <dbReference type="ARBA" id="ARBA00022801"/>
    </source>
</evidence>
<dbReference type="SUPFAM" id="SSF53474">
    <property type="entry name" value="alpha/beta-Hydrolases"/>
    <property type="match status" value="1"/>
</dbReference>
<gene>
    <name evidence="5" type="ORF">TRFO_30858</name>
</gene>
<keyword evidence="6" id="KW-1185">Reference proteome</keyword>
<dbReference type="EMBL" id="MLAK01000880">
    <property type="protein sequence ID" value="OHT02153.1"/>
    <property type="molecule type" value="Genomic_DNA"/>
</dbReference>
<feature type="domain" description="Carboxylesterase type B" evidence="4">
    <location>
        <begin position="6"/>
        <end position="328"/>
    </location>
</feature>
<dbReference type="PROSITE" id="PS00122">
    <property type="entry name" value="CARBOXYLESTERASE_B_1"/>
    <property type="match status" value="1"/>
</dbReference>
<dbReference type="Gene3D" id="3.40.50.1820">
    <property type="entry name" value="alpha/beta hydrolase"/>
    <property type="match status" value="2"/>
</dbReference>
<protein>
    <recommendedName>
        <fullName evidence="3">Carboxylic ester hydrolase</fullName>
        <ecNumber evidence="3">3.1.1.-</ecNumber>
    </recommendedName>
</protein>
<dbReference type="Pfam" id="PF00135">
    <property type="entry name" value="COesterase"/>
    <property type="match status" value="2"/>
</dbReference>